<comment type="caution">
    <text evidence="15">The sequence shown here is derived from an EMBL/GenBank/DDBJ whole genome shotgun (WGS) entry which is preliminary data.</text>
</comment>
<dbReference type="InterPro" id="IPR011050">
    <property type="entry name" value="Pectin_lyase_fold/virulence"/>
</dbReference>
<evidence type="ECO:0000256" key="8">
    <source>
        <dbReference type="ARBA" id="ARBA00023180"/>
    </source>
</evidence>
<dbReference type="EMBL" id="BSYO01000007">
    <property type="protein sequence ID" value="GMH07734.1"/>
    <property type="molecule type" value="Genomic_DNA"/>
</dbReference>
<comment type="similarity">
    <text evidence="3">In the C-terminal section; belongs to the pectinesterase family.</text>
</comment>
<dbReference type="FunFam" id="1.20.140.40:FF:000001">
    <property type="entry name" value="Pectinesterase"/>
    <property type="match status" value="1"/>
</dbReference>
<dbReference type="InterPro" id="IPR018040">
    <property type="entry name" value="Pectinesterase_Tyr_AS"/>
</dbReference>
<evidence type="ECO:0000256" key="6">
    <source>
        <dbReference type="ARBA" id="ARBA00023085"/>
    </source>
</evidence>
<proteinExistence type="inferred from homology"/>
<dbReference type="GO" id="GO:0042545">
    <property type="term" value="P:cell wall modification"/>
    <property type="evidence" value="ECO:0007669"/>
    <property type="project" value="InterPro"/>
</dbReference>
<dbReference type="SUPFAM" id="SSF51126">
    <property type="entry name" value="Pectin lyase-like"/>
    <property type="match status" value="1"/>
</dbReference>
<evidence type="ECO:0000256" key="3">
    <source>
        <dbReference type="ARBA" id="ARBA00007786"/>
    </source>
</evidence>
<dbReference type="InterPro" id="IPR012334">
    <property type="entry name" value="Pectin_lyas_fold"/>
</dbReference>
<evidence type="ECO:0000256" key="11">
    <source>
        <dbReference type="PROSITE-ProRule" id="PRU10040"/>
    </source>
</evidence>
<dbReference type="Pfam" id="PF04043">
    <property type="entry name" value="PMEI"/>
    <property type="match status" value="1"/>
</dbReference>
<protein>
    <recommendedName>
        <fullName evidence="4">pectinesterase</fullName>
        <ecNumber evidence="4">3.1.1.11</ecNumber>
    </recommendedName>
</protein>
<evidence type="ECO:0000256" key="12">
    <source>
        <dbReference type="SAM" id="MobiDB-lite"/>
    </source>
</evidence>
<dbReference type="InterPro" id="IPR033131">
    <property type="entry name" value="Pectinesterase_Asp_AS"/>
</dbReference>
<evidence type="ECO:0000256" key="1">
    <source>
        <dbReference type="ARBA" id="ARBA00005184"/>
    </source>
</evidence>
<dbReference type="Gene3D" id="1.20.140.40">
    <property type="entry name" value="Invertase/pectin methylesterase inhibitor family protein"/>
    <property type="match status" value="1"/>
</dbReference>
<comment type="pathway">
    <text evidence="1">Glycan metabolism; pectin degradation; 2-dehydro-3-deoxy-D-gluconate from pectin: step 1/5.</text>
</comment>
<reference evidence="15" key="1">
    <citation type="submission" date="2023-05" db="EMBL/GenBank/DDBJ databases">
        <title>Nepenthes gracilis genome sequencing.</title>
        <authorList>
            <person name="Fukushima K."/>
        </authorList>
    </citation>
    <scope>NUCLEOTIDE SEQUENCE</scope>
    <source>
        <strain evidence="15">SING2019-196</strain>
    </source>
</reference>
<keyword evidence="13" id="KW-1133">Transmembrane helix</keyword>
<dbReference type="GO" id="GO:0004857">
    <property type="term" value="F:enzyme inhibitor activity"/>
    <property type="evidence" value="ECO:0007669"/>
    <property type="project" value="InterPro"/>
</dbReference>
<feature type="compositionally biased region" description="Basic and acidic residues" evidence="12">
    <location>
        <begin position="657"/>
        <end position="677"/>
    </location>
</feature>
<evidence type="ECO:0000313" key="16">
    <source>
        <dbReference type="Proteomes" id="UP001279734"/>
    </source>
</evidence>
<dbReference type="CDD" id="cd15798">
    <property type="entry name" value="PMEI-like_3"/>
    <property type="match status" value="1"/>
</dbReference>
<comment type="function">
    <text evidence="10">Acts in the modification of cell walls via demethylesterification of cell wall pectin.</text>
</comment>
<keyword evidence="13" id="KW-0472">Membrane</keyword>
<dbReference type="SUPFAM" id="SSF101148">
    <property type="entry name" value="Plant invertase/pectin methylesterase inhibitor"/>
    <property type="match status" value="1"/>
</dbReference>
<evidence type="ECO:0000313" key="15">
    <source>
        <dbReference type="EMBL" id="GMH07734.1"/>
    </source>
</evidence>
<dbReference type="NCBIfam" id="TIGR01614">
    <property type="entry name" value="PME_inhib"/>
    <property type="match status" value="1"/>
</dbReference>
<dbReference type="Gene3D" id="2.160.20.10">
    <property type="entry name" value="Single-stranded right-handed beta-helix, Pectin lyase-like"/>
    <property type="match status" value="1"/>
</dbReference>
<evidence type="ECO:0000256" key="5">
    <source>
        <dbReference type="ARBA" id="ARBA00022801"/>
    </source>
</evidence>
<evidence type="ECO:0000256" key="7">
    <source>
        <dbReference type="ARBA" id="ARBA00023157"/>
    </source>
</evidence>
<comment type="catalytic activity">
    <reaction evidence="9">
        <text>[(1-&gt;4)-alpha-D-galacturonosyl methyl ester](n) + n H2O = [(1-&gt;4)-alpha-D-galacturonosyl](n) + n methanol + n H(+)</text>
        <dbReference type="Rhea" id="RHEA:22380"/>
        <dbReference type="Rhea" id="RHEA-COMP:14570"/>
        <dbReference type="Rhea" id="RHEA-COMP:14573"/>
        <dbReference type="ChEBI" id="CHEBI:15377"/>
        <dbReference type="ChEBI" id="CHEBI:15378"/>
        <dbReference type="ChEBI" id="CHEBI:17790"/>
        <dbReference type="ChEBI" id="CHEBI:140522"/>
        <dbReference type="ChEBI" id="CHEBI:140523"/>
        <dbReference type="EC" id="3.1.1.11"/>
    </reaction>
</comment>
<keyword evidence="16" id="KW-1185">Reference proteome</keyword>
<dbReference type="PROSITE" id="PS00800">
    <property type="entry name" value="PECTINESTERASE_1"/>
    <property type="match status" value="1"/>
</dbReference>
<feature type="active site" evidence="11">
    <location>
        <position position="469"/>
    </location>
</feature>
<dbReference type="Pfam" id="PF01095">
    <property type="entry name" value="Pectinesterase"/>
    <property type="match status" value="1"/>
</dbReference>
<sequence length="873" mass="95388">MSHDDDRRRKRVAVIAVSSMLLVAMVVAAIWVKSDWSLSPKDGSKQAEVSTSMKSVQAICQPTDFKETCVKSLSAAAQNSSNPKDLIKAAFEVAAAEINKVAENSTLLKELEKDPKTKTAVDDCKELFGDAVDDLKRSFNEIGRLDLNNYDGILASLKIWLSATVTYQETCLDGFENATGDASEKMRELLKTSMELSSNGMAIVTEMSSIVHSMQISSFNRRLLSVPDGMIEGHDRDVFNDIGTLVRWRRLLASGNVFLMGHEFDDYYDDPADVIKGRRLLSKITSHAGVLDGQDGLPTWLDKPRRALIDAKSPKAVNPDVVVAKDGTGKYKTIGEALNDVPKWNNNTFIIYVKEGVYQEYLRIEKWWTHLVLIGDGPTKTRISGDLNFVDGTPTFKTATLSVLADHFLGKDIGIENTAGAIKHQAVALRVQSDMSIFYNCHFDGYQDTLYAHTYRQFYRDCRISGTIDFVFGDAASFFQNCTFVVRKPLENQNCIVAAQGRKERHQPTGIVIHKSTFTTDPEYYPIRFTNKAYLARPWKEYSKTIIMESYIEDLIQPDGWLPWIGTFALDTCYYGEYDNGGPGANMTGRVKWRGVKTIIPSRAEKFMPPIFFGVDDWIIASGVPYIANLTTIPPPELAALPQGVDEDPNAPVASPSKEDGHDVSSKSSSESDKSNADHQSSSTISMSPTISPAPSPSPVPSKSATLDVPRKSEIAIVDLPRNSEEATSGPQIQVQDLERVLMEEGGEDMTQNDDMMGPIPDGTEPGPAHVEPHGPARSPSTGSNLAPSENAGPRIARSPYNGPSLAPLISPANEDPLDLGPVPSPGPSDGVADDEARSPSADAVPPAKSGSRSRHEVQIILSGLAILAALVM</sequence>
<accession>A0AAD3SBL0</accession>
<gene>
    <name evidence="15" type="ORF">Nepgr_009574</name>
</gene>
<keyword evidence="8" id="KW-0325">Glycoprotein</keyword>
<keyword evidence="7" id="KW-1015">Disulfide bond</keyword>
<feature type="compositionally biased region" description="Low complexity" evidence="12">
    <location>
        <begin position="681"/>
        <end position="691"/>
    </location>
</feature>
<feature type="transmembrane region" description="Helical" evidence="13">
    <location>
        <begin position="12"/>
        <end position="32"/>
    </location>
</feature>
<dbReference type="AlphaFoldDB" id="A0AAD3SBL0"/>
<feature type="domain" description="Pectinesterase inhibitor" evidence="14">
    <location>
        <begin position="51"/>
        <end position="203"/>
    </location>
</feature>
<evidence type="ECO:0000256" key="9">
    <source>
        <dbReference type="ARBA" id="ARBA00047928"/>
    </source>
</evidence>
<evidence type="ECO:0000256" key="4">
    <source>
        <dbReference type="ARBA" id="ARBA00013229"/>
    </source>
</evidence>
<dbReference type="SMART" id="SM00856">
    <property type="entry name" value="PMEI"/>
    <property type="match status" value="1"/>
</dbReference>
<comment type="similarity">
    <text evidence="2">In the N-terminal section; belongs to the PMEI family.</text>
</comment>
<dbReference type="GO" id="GO:0030599">
    <property type="term" value="F:pectinesterase activity"/>
    <property type="evidence" value="ECO:0007669"/>
    <property type="project" value="UniProtKB-EC"/>
</dbReference>
<evidence type="ECO:0000256" key="10">
    <source>
        <dbReference type="ARBA" id="ARBA00057335"/>
    </source>
</evidence>
<dbReference type="Proteomes" id="UP001279734">
    <property type="component" value="Unassembled WGS sequence"/>
</dbReference>
<dbReference type="PANTHER" id="PTHR31707">
    <property type="entry name" value="PECTINESTERASE"/>
    <property type="match status" value="1"/>
</dbReference>
<name>A0AAD3SBL0_NEPGR</name>
<dbReference type="InterPro" id="IPR006501">
    <property type="entry name" value="Pectinesterase_inhib_dom"/>
</dbReference>
<organism evidence="15 16">
    <name type="scientific">Nepenthes gracilis</name>
    <name type="common">Slender pitcher plant</name>
    <dbReference type="NCBI Taxonomy" id="150966"/>
    <lineage>
        <taxon>Eukaryota</taxon>
        <taxon>Viridiplantae</taxon>
        <taxon>Streptophyta</taxon>
        <taxon>Embryophyta</taxon>
        <taxon>Tracheophyta</taxon>
        <taxon>Spermatophyta</taxon>
        <taxon>Magnoliopsida</taxon>
        <taxon>eudicotyledons</taxon>
        <taxon>Gunneridae</taxon>
        <taxon>Pentapetalae</taxon>
        <taxon>Caryophyllales</taxon>
        <taxon>Nepenthaceae</taxon>
        <taxon>Nepenthes</taxon>
    </lineage>
</organism>
<evidence type="ECO:0000259" key="14">
    <source>
        <dbReference type="SMART" id="SM00856"/>
    </source>
</evidence>
<keyword evidence="13" id="KW-0812">Transmembrane</keyword>
<dbReference type="EC" id="3.1.1.11" evidence="4"/>
<keyword evidence="6" id="KW-0063">Aspartyl esterase</keyword>
<dbReference type="PROSITE" id="PS00503">
    <property type="entry name" value="PECTINESTERASE_2"/>
    <property type="match status" value="1"/>
</dbReference>
<keyword evidence="5" id="KW-0378">Hydrolase</keyword>
<evidence type="ECO:0000256" key="2">
    <source>
        <dbReference type="ARBA" id="ARBA00006027"/>
    </source>
</evidence>
<feature type="compositionally biased region" description="Polar residues" evidence="12">
    <location>
        <begin position="726"/>
        <end position="735"/>
    </location>
</feature>
<evidence type="ECO:0000256" key="13">
    <source>
        <dbReference type="SAM" id="Phobius"/>
    </source>
</evidence>
<feature type="compositionally biased region" description="Polar residues" evidence="12">
    <location>
        <begin position="779"/>
        <end position="788"/>
    </location>
</feature>
<feature type="region of interest" description="Disordered" evidence="12">
    <location>
        <begin position="639"/>
        <end position="857"/>
    </location>
</feature>
<dbReference type="FunFam" id="2.160.20.10:FF:000001">
    <property type="entry name" value="Pectinesterase"/>
    <property type="match status" value="1"/>
</dbReference>
<dbReference type="InterPro" id="IPR035513">
    <property type="entry name" value="Invertase/methylesterase_inhib"/>
</dbReference>
<dbReference type="InterPro" id="IPR000070">
    <property type="entry name" value="Pectinesterase_cat"/>
</dbReference>